<keyword evidence="4" id="KW-1185">Reference proteome</keyword>
<feature type="transmembrane region" description="Helical" evidence="2">
    <location>
        <begin position="13"/>
        <end position="34"/>
    </location>
</feature>
<accession>A0A517XSH7</accession>
<dbReference type="RefSeq" id="WP_145237958.1">
    <property type="nucleotide sequence ID" value="NZ_CP036273.1"/>
</dbReference>
<protein>
    <recommendedName>
        <fullName evidence="5">Preprotein translocase subunit TatA</fullName>
    </recommendedName>
</protein>
<evidence type="ECO:0000313" key="4">
    <source>
        <dbReference type="Proteomes" id="UP000319576"/>
    </source>
</evidence>
<gene>
    <name evidence="3" type="ORF">ETAA1_23840</name>
</gene>
<keyword evidence="2" id="KW-1133">Transmembrane helix</keyword>
<dbReference type="AlphaFoldDB" id="A0A517XSH7"/>
<proteinExistence type="predicted"/>
<organism evidence="3 4">
    <name type="scientific">Urbifossiella limnaea</name>
    <dbReference type="NCBI Taxonomy" id="2528023"/>
    <lineage>
        <taxon>Bacteria</taxon>
        <taxon>Pseudomonadati</taxon>
        <taxon>Planctomycetota</taxon>
        <taxon>Planctomycetia</taxon>
        <taxon>Gemmatales</taxon>
        <taxon>Gemmataceae</taxon>
        <taxon>Urbifossiella</taxon>
    </lineage>
</organism>
<evidence type="ECO:0000256" key="2">
    <source>
        <dbReference type="SAM" id="Phobius"/>
    </source>
</evidence>
<sequence>MFAFIPGLGGQEILLLGFLCFVPVVVAVVVLVVVQSGRNSGRRSVAELEDENRRLRDELRRAKGDDSTPPEPSR</sequence>
<evidence type="ECO:0008006" key="5">
    <source>
        <dbReference type="Google" id="ProtNLM"/>
    </source>
</evidence>
<feature type="coiled-coil region" evidence="1">
    <location>
        <begin position="38"/>
        <end position="65"/>
    </location>
</feature>
<evidence type="ECO:0000256" key="1">
    <source>
        <dbReference type="SAM" id="Coils"/>
    </source>
</evidence>
<keyword evidence="2" id="KW-0472">Membrane</keyword>
<name>A0A517XSH7_9BACT</name>
<evidence type="ECO:0000313" key="3">
    <source>
        <dbReference type="EMBL" id="QDU20432.1"/>
    </source>
</evidence>
<dbReference type="EMBL" id="CP036273">
    <property type="protein sequence ID" value="QDU20432.1"/>
    <property type="molecule type" value="Genomic_DNA"/>
</dbReference>
<dbReference type="Proteomes" id="UP000319576">
    <property type="component" value="Chromosome"/>
</dbReference>
<keyword evidence="2" id="KW-0812">Transmembrane</keyword>
<reference evidence="3 4" key="1">
    <citation type="submission" date="2019-02" db="EMBL/GenBank/DDBJ databases">
        <title>Deep-cultivation of Planctomycetes and their phenomic and genomic characterization uncovers novel biology.</title>
        <authorList>
            <person name="Wiegand S."/>
            <person name="Jogler M."/>
            <person name="Boedeker C."/>
            <person name="Pinto D."/>
            <person name="Vollmers J."/>
            <person name="Rivas-Marin E."/>
            <person name="Kohn T."/>
            <person name="Peeters S.H."/>
            <person name="Heuer A."/>
            <person name="Rast P."/>
            <person name="Oberbeckmann S."/>
            <person name="Bunk B."/>
            <person name="Jeske O."/>
            <person name="Meyerdierks A."/>
            <person name="Storesund J.E."/>
            <person name="Kallscheuer N."/>
            <person name="Luecker S."/>
            <person name="Lage O.M."/>
            <person name="Pohl T."/>
            <person name="Merkel B.J."/>
            <person name="Hornburger P."/>
            <person name="Mueller R.-W."/>
            <person name="Bruemmer F."/>
            <person name="Labrenz M."/>
            <person name="Spormann A.M."/>
            <person name="Op den Camp H."/>
            <person name="Overmann J."/>
            <person name="Amann R."/>
            <person name="Jetten M.S.M."/>
            <person name="Mascher T."/>
            <person name="Medema M.H."/>
            <person name="Devos D.P."/>
            <person name="Kaster A.-K."/>
            <person name="Ovreas L."/>
            <person name="Rohde M."/>
            <person name="Galperin M.Y."/>
            <person name="Jogler C."/>
        </authorList>
    </citation>
    <scope>NUCLEOTIDE SEQUENCE [LARGE SCALE GENOMIC DNA]</scope>
    <source>
        <strain evidence="3 4">ETA_A1</strain>
    </source>
</reference>
<keyword evidence="1" id="KW-0175">Coiled coil</keyword>
<dbReference type="KEGG" id="uli:ETAA1_23840"/>